<dbReference type="AlphaFoldDB" id="A0AAE0FC55"/>
<accession>A0AAE0FC55</accession>
<dbReference type="Gene3D" id="2.40.50.140">
    <property type="entry name" value="Nucleic acid-binding proteins"/>
    <property type="match status" value="1"/>
</dbReference>
<dbReference type="PANTHER" id="PTHR30001:SF1">
    <property type="entry name" value="RIBONUCLEASE E_G-LIKE PROTEIN, CHLOROPLASTIC"/>
    <property type="match status" value="1"/>
</dbReference>
<reference evidence="4 5" key="1">
    <citation type="journal article" date="2015" name="Genome Biol. Evol.">
        <title>Comparative Genomics of a Bacterivorous Green Alga Reveals Evolutionary Causalities and Consequences of Phago-Mixotrophic Mode of Nutrition.</title>
        <authorList>
            <person name="Burns J.A."/>
            <person name="Paasch A."/>
            <person name="Narechania A."/>
            <person name="Kim E."/>
        </authorList>
    </citation>
    <scope>NUCLEOTIDE SEQUENCE [LARGE SCALE GENOMIC DNA]</scope>
    <source>
        <strain evidence="4 5">PLY_AMNH</strain>
    </source>
</reference>
<evidence type="ECO:0000313" key="4">
    <source>
        <dbReference type="EMBL" id="KAK3256959.1"/>
    </source>
</evidence>
<evidence type="ECO:0000313" key="5">
    <source>
        <dbReference type="Proteomes" id="UP001190700"/>
    </source>
</evidence>
<dbReference type="GO" id="GO:0003723">
    <property type="term" value="F:RNA binding"/>
    <property type="evidence" value="ECO:0007669"/>
    <property type="project" value="InterPro"/>
</dbReference>
<feature type="region of interest" description="Disordered" evidence="2">
    <location>
        <begin position="218"/>
        <end position="293"/>
    </location>
</feature>
<dbReference type="PANTHER" id="PTHR30001">
    <property type="entry name" value="RIBONUCLEASE"/>
    <property type="match status" value="1"/>
</dbReference>
<dbReference type="InterPro" id="IPR002044">
    <property type="entry name" value="CBM20"/>
</dbReference>
<feature type="region of interest" description="Disordered" evidence="2">
    <location>
        <begin position="323"/>
        <end position="359"/>
    </location>
</feature>
<organism evidence="4 5">
    <name type="scientific">Cymbomonas tetramitiformis</name>
    <dbReference type="NCBI Taxonomy" id="36881"/>
    <lineage>
        <taxon>Eukaryota</taxon>
        <taxon>Viridiplantae</taxon>
        <taxon>Chlorophyta</taxon>
        <taxon>Pyramimonadophyceae</taxon>
        <taxon>Pyramimonadales</taxon>
        <taxon>Pyramimonadaceae</taxon>
        <taxon>Cymbomonas</taxon>
    </lineage>
</organism>
<gene>
    <name evidence="4" type="ORF">CYMTET_33933</name>
</gene>
<protein>
    <recommendedName>
        <fullName evidence="3">CBM20 domain-containing protein</fullName>
    </recommendedName>
</protein>
<evidence type="ECO:0000256" key="1">
    <source>
        <dbReference type="ARBA" id="ARBA00022722"/>
    </source>
</evidence>
<dbReference type="InterPro" id="IPR013783">
    <property type="entry name" value="Ig-like_fold"/>
</dbReference>
<feature type="compositionally biased region" description="Low complexity" evidence="2">
    <location>
        <begin position="492"/>
        <end position="501"/>
    </location>
</feature>
<dbReference type="GO" id="GO:0004540">
    <property type="term" value="F:RNA nuclease activity"/>
    <property type="evidence" value="ECO:0007669"/>
    <property type="project" value="InterPro"/>
</dbReference>
<feature type="compositionally biased region" description="Low complexity" evidence="2">
    <location>
        <begin position="244"/>
        <end position="253"/>
    </location>
</feature>
<keyword evidence="5" id="KW-1185">Reference proteome</keyword>
<dbReference type="InterPro" id="IPR013784">
    <property type="entry name" value="Carb-bd-like_fold"/>
</dbReference>
<dbReference type="SUPFAM" id="SSF49452">
    <property type="entry name" value="Starch-binding domain-like"/>
    <property type="match status" value="1"/>
</dbReference>
<evidence type="ECO:0000259" key="3">
    <source>
        <dbReference type="PROSITE" id="PS51166"/>
    </source>
</evidence>
<evidence type="ECO:0000256" key="2">
    <source>
        <dbReference type="SAM" id="MobiDB-lite"/>
    </source>
</evidence>
<name>A0AAE0FC55_9CHLO</name>
<dbReference type="GO" id="GO:0006364">
    <property type="term" value="P:rRNA processing"/>
    <property type="evidence" value="ECO:0007669"/>
    <property type="project" value="TreeGrafter"/>
</dbReference>
<dbReference type="GO" id="GO:2001070">
    <property type="term" value="F:starch binding"/>
    <property type="evidence" value="ECO:0007669"/>
    <property type="project" value="InterPro"/>
</dbReference>
<feature type="domain" description="CBM20" evidence="3">
    <location>
        <begin position="95"/>
        <end position="207"/>
    </location>
</feature>
<keyword evidence="1" id="KW-0378">Hydrolase</keyword>
<dbReference type="InterPro" id="IPR004659">
    <property type="entry name" value="RNase_E/G"/>
</dbReference>
<sequence>MGSLALSTHLRQGIFRGFGKEFRQDESRSRATRRKYNIPRSVADVLRNDKRSIVGSVSPGASPNFTDEKAHSKRKTRRTLRVRSSGGMRESVTTPAPPKSFPVRIQICHKVAAGHAIAVLGSAPQLGKGEVAKALKLAWQPGDIWEGTFELPCGVHTSYRLIQVSNDGATQSKDAAQSPEFLITPPIQPPSVMEGAVEVLAVHTWTVRVSLVLSVTPALSVDPPPDVAGAPMSSETPPALPRGSSDTSAAPSDDSQRPLVKDAGAPVDTEQRVEATAEVPEEPAAGPQPETLLDGSDVQRAEEAPEAAAGSTSPTAVDTVLSNARSRRDGDDSPLSENLNDGLPADVAQPDLAPSEDDAKGEVVELDAEVVGNAETESPSSSADLKPVSEPEPPAPNVVILMECGVLETRVAVLEDMKLVQLLQESNYAGENAGSIYLGVVSRAVPGMAALSVDINGEKNALLDSGLREALWMADCTPHGGVATQPEPLPPSSVDSGGQSESDGDEDEGDLEEGTEVVQKTGEKVNTEPPPSAREEAKEADVSDAGEDSLPAHSGTKAPRVSSDAVAPASDGETAEREVLPGEASIAARAGADAVVDAAAPAISTDAAALETDAEADGSGAGSSGTMEVSGSDADAVGLAGVTPGVEDEDMPGHSEDSSDEVTDGSKDSDELWDLESAITEMEAAFYQEMEVALQAGREAGADKGAAGEAWQQFHIGQPVLVQVLQAPRGHKGARVTGNPSLPGKLCVLLPGSSHVGVSRKLSRSERKRLAKANEVK</sequence>
<feature type="compositionally biased region" description="Acidic residues" evidence="2">
    <location>
        <begin position="502"/>
        <end position="515"/>
    </location>
</feature>
<dbReference type="Proteomes" id="UP001190700">
    <property type="component" value="Unassembled WGS sequence"/>
</dbReference>
<feature type="compositionally biased region" description="Basic residues" evidence="2">
    <location>
        <begin position="71"/>
        <end position="81"/>
    </location>
</feature>
<dbReference type="Gene3D" id="2.60.40.10">
    <property type="entry name" value="Immunoglobulins"/>
    <property type="match status" value="1"/>
</dbReference>
<feature type="region of interest" description="Disordered" evidence="2">
    <location>
        <begin position="613"/>
        <end position="669"/>
    </location>
</feature>
<dbReference type="GO" id="GO:0005737">
    <property type="term" value="C:cytoplasm"/>
    <property type="evidence" value="ECO:0007669"/>
    <property type="project" value="TreeGrafter"/>
</dbReference>
<feature type="region of interest" description="Disordered" evidence="2">
    <location>
        <begin position="53"/>
        <end position="96"/>
    </location>
</feature>
<dbReference type="EMBL" id="LGRX02021177">
    <property type="protein sequence ID" value="KAK3256959.1"/>
    <property type="molecule type" value="Genomic_DNA"/>
</dbReference>
<dbReference type="Pfam" id="PF00686">
    <property type="entry name" value="CBM_20"/>
    <property type="match status" value="1"/>
</dbReference>
<feature type="region of interest" description="Disordered" evidence="2">
    <location>
        <begin position="478"/>
        <end position="579"/>
    </location>
</feature>
<dbReference type="SMART" id="SM01065">
    <property type="entry name" value="CBM_2"/>
    <property type="match status" value="1"/>
</dbReference>
<dbReference type="InterPro" id="IPR012340">
    <property type="entry name" value="NA-bd_OB-fold"/>
</dbReference>
<proteinExistence type="predicted"/>
<dbReference type="PROSITE" id="PS51166">
    <property type="entry name" value="CBM20"/>
    <property type="match status" value="1"/>
</dbReference>
<feature type="compositionally biased region" description="Low complexity" evidence="2">
    <location>
        <begin position="276"/>
        <end position="290"/>
    </location>
</feature>
<comment type="caution">
    <text evidence="4">The sequence shown here is derived from an EMBL/GenBank/DDBJ whole genome shotgun (WGS) entry which is preliminary data.</text>
</comment>
<keyword evidence="1" id="KW-0540">Nuclease</keyword>
<feature type="region of interest" description="Disordered" evidence="2">
    <location>
        <begin position="372"/>
        <end position="391"/>
    </location>
</feature>